<evidence type="ECO:0000313" key="1">
    <source>
        <dbReference type="EMBL" id="QPD03677.1"/>
    </source>
</evidence>
<proteinExistence type="predicted"/>
<protein>
    <submittedName>
        <fullName evidence="1">Uncharacterized protein</fullName>
    </submittedName>
</protein>
<dbReference type="AlphaFoldDB" id="A0A7S8IY52"/>
<dbReference type="KEGG" id="nkf:Nkreftii_001451"/>
<sequence>MEARHKMMLALLLILLWGGVAAWQWRFTEEPARLPLTNMTGPASLSRQAEGMRSSRRVNLGLLASAGIQREASFTTPRNIFAVPRSDGSLPLSQGPALENQQESVAHEVVAEQVQEESAQYRYLGFLRIGESRQKSDAMAVLRKDDEVMVLKIGDYVDSHVILRAINAESVTLRDTDTRMDKTVLLSEETMEQE</sequence>
<dbReference type="EMBL" id="CP047423">
    <property type="protein sequence ID" value="QPD03677.1"/>
    <property type="molecule type" value="Genomic_DNA"/>
</dbReference>
<name>A0A7S8IY52_9BACT</name>
<reference evidence="1 2" key="1">
    <citation type="journal article" date="2020" name="ISME J.">
        <title>Enrichment and physiological characterization of a novel comammox Nitrospira indicates ammonium inhibition of complete nitrification.</title>
        <authorList>
            <person name="Sakoula D."/>
            <person name="Koch H."/>
            <person name="Frank J."/>
            <person name="Jetten M.S.M."/>
            <person name="van Kessel M.A.H.J."/>
            <person name="Lucker S."/>
        </authorList>
    </citation>
    <scope>NUCLEOTIDE SEQUENCE [LARGE SCALE GENOMIC DNA]</scope>
    <source>
        <strain evidence="1">Comreactor17</strain>
    </source>
</reference>
<gene>
    <name evidence="1" type="ORF">Nkreftii_001451</name>
</gene>
<organism evidence="1 2">
    <name type="scientific">Candidatus Nitrospira kreftii</name>
    <dbReference type="NCBI Taxonomy" id="2652173"/>
    <lineage>
        <taxon>Bacteria</taxon>
        <taxon>Pseudomonadati</taxon>
        <taxon>Nitrospirota</taxon>
        <taxon>Nitrospiria</taxon>
        <taxon>Nitrospirales</taxon>
        <taxon>Nitrospiraceae</taxon>
        <taxon>Nitrospira</taxon>
    </lineage>
</organism>
<dbReference type="Proteomes" id="UP000593737">
    <property type="component" value="Chromosome"/>
</dbReference>
<evidence type="ECO:0000313" key="2">
    <source>
        <dbReference type="Proteomes" id="UP000593737"/>
    </source>
</evidence>
<accession>A0A7S8IY52</accession>